<dbReference type="HOGENOM" id="CLU_1303982_0_0_10"/>
<accession>B7BEV0</accession>
<name>B7BEV0_9BACT</name>
<dbReference type="Proteomes" id="UP000005510">
    <property type="component" value="Unassembled WGS sequence"/>
</dbReference>
<comment type="caution">
    <text evidence="1">The sequence shown here is derived from an EMBL/GenBank/DDBJ whole genome shotgun (WGS) entry which is preliminary data.</text>
</comment>
<dbReference type="STRING" id="537006.PRABACTJOHN_03579"/>
<protein>
    <submittedName>
        <fullName evidence="1">Uncharacterized protein</fullName>
    </submittedName>
</protein>
<reference evidence="1 2" key="2">
    <citation type="submission" date="2008-10" db="EMBL/GenBank/DDBJ databases">
        <authorList>
            <person name="Fulton L."/>
            <person name="Clifton S."/>
            <person name="Fulton B."/>
            <person name="Xu J."/>
            <person name="Minx P."/>
            <person name="Pepin K.H."/>
            <person name="Johnson M."/>
            <person name="Bhonagiri V."/>
            <person name="Nash W.E."/>
            <person name="Mardis E.R."/>
            <person name="Wilson R.K."/>
        </authorList>
    </citation>
    <scope>NUCLEOTIDE SEQUENCE [LARGE SCALE GENOMIC DNA]</scope>
    <source>
        <strain evidence="1 2">DSM 18315</strain>
    </source>
</reference>
<evidence type="ECO:0000313" key="1">
    <source>
        <dbReference type="EMBL" id="EEC95019.1"/>
    </source>
</evidence>
<evidence type="ECO:0000313" key="2">
    <source>
        <dbReference type="Proteomes" id="UP000005510"/>
    </source>
</evidence>
<sequence>MKMKKRRILITLDLCYGLNVMLYECGLTKQQISIDCPALKGLSLREFCMLTKGKILSAEGMTPNELSFIERLLGEYSLRLGMPDTELEAYLNQYYRENPEEKEFYDLCDRICGITPNMDSANRSETTVEEMPAFDEEKFRQEMDRQLHSNPMNGKRLGDLGWLRYQSVQKAYLCQPWYMRWFCSPKARMKRAIKEAFCIYEIFCLLTTESCIESERKYFENKEKNPLKEH</sequence>
<dbReference type="EMBL" id="ABYH01000376">
    <property type="protein sequence ID" value="EEC95019.1"/>
    <property type="molecule type" value="Genomic_DNA"/>
</dbReference>
<organism evidence="1 2">
    <name type="scientific">Parabacteroides johnsonii DSM 18315</name>
    <dbReference type="NCBI Taxonomy" id="537006"/>
    <lineage>
        <taxon>Bacteria</taxon>
        <taxon>Pseudomonadati</taxon>
        <taxon>Bacteroidota</taxon>
        <taxon>Bacteroidia</taxon>
        <taxon>Bacteroidales</taxon>
        <taxon>Tannerellaceae</taxon>
        <taxon>Parabacteroides</taxon>
    </lineage>
</organism>
<gene>
    <name evidence="1" type="ORF">PRABACTJOHN_03579</name>
</gene>
<dbReference type="AlphaFoldDB" id="B7BEV0"/>
<reference evidence="1 2" key="1">
    <citation type="submission" date="2008-10" db="EMBL/GenBank/DDBJ databases">
        <title>Draft genome sequence of Parabacteroides johnsonii (DSM 18315).</title>
        <authorList>
            <person name="Sudarsanam P."/>
            <person name="Ley R."/>
            <person name="Guruge J."/>
            <person name="Turnbaugh P.J."/>
            <person name="Mahowald M."/>
            <person name="Liep D."/>
            <person name="Gordon J."/>
        </authorList>
    </citation>
    <scope>NUCLEOTIDE SEQUENCE [LARGE SCALE GENOMIC DNA]</scope>
    <source>
        <strain evidence="1 2">DSM 18315</strain>
    </source>
</reference>
<proteinExistence type="predicted"/>